<dbReference type="Proteomes" id="UP001138768">
    <property type="component" value="Unassembled WGS sequence"/>
</dbReference>
<protein>
    <submittedName>
        <fullName evidence="1">Uncharacterized protein</fullName>
    </submittedName>
</protein>
<dbReference type="AlphaFoldDB" id="A0A9X0W7S0"/>
<reference evidence="1 2" key="1">
    <citation type="journal article" date="2020" name="Microorganisms">
        <title>Osmotic Adaptation and Compatible Solute Biosynthesis of Phototrophic Bacteria as Revealed from Genome Analyses.</title>
        <authorList>
            <person name="Imhoff J.F."/>
            <person name="Rahn T."/>
            <person name="Kunzel S."/>
            <person name="Keller A."/>
            <person name="Neulinger S.C."/>
        </authorList>
    </citation>
    <scope>NUCLEOTIDE SEQUENCE [LARGE SCALE GENOMIC DNA]</scope>
    <source>
        <strain evidence="1 2">DSM 25653</strain>
    </source>
</reference>
<gene>
    <name evidence="1" type="ORF">CKO42_08870</name>
</gene>
<keyword evidence="2" id="KW-1185">Reference proteome</keyword>
<dbReference type="EMBL" id="NRRY01000011">
    <property type="protein sequence ID" value="MBK1618548.1"/>
    <property type="molecule type" value="Genomic_DNA"/>
</dbReference>
<evidence type="ECO:0000313" key="1">
    <source>
        <dbReference type="EMBL" id="MBK1618548.1"/>
    </source>
</evidence>
<accession>A0A9X0W7S0</accession>
<dbReference type="RefSeq" id="WP_200242341.1">
    <property type="nucleotide sequence ID" value="NZ_NRRY01000011.1"/>
</dbReference>
<comment type="caution">
    <text evidence="1">The sequence shown here is derived from an EMBL/GenBank/DDBJ whole genome shotgun (WGS) entry which is preliminary data.</text>
</comment>
<sequence>MSTKPNDDNAIPPEPHAKLLAELERFEHLLFEPMTQADLDQLNTLSERWTVMVKITPLAKASRGIHQGIVMPPIGKKRRRICEVACTIQG</sequence>
<evidence type="ECO:0000313" key="2">
    <source>
        <dbReference type="Proteomes" id="UP001138768"/>
    </source>
</evidence>
<organism evidence="1 2">
    <name type="scientific">Lamprobacter modestohalophilus</name>
    <dbReference type="NCBI Taxonomy" id="1064514"/>
    <lineage>
        <taxon>Bacteria</taxon>
        <taxon>Pseudomonadati</taxon>
        <taxon>Pseudomonadota</taxon>
        <taxon>Gammaproteobacteria</taxon>
        <taxon>Chromatiales</taxon>
        <taxon>Chromatiaceae</taxon>
        <taxon>Lamprobacter</taxon>
    </lineage>
</organism>
<name>A0A9X0W7S0_9GAMM</name>
<proteinExistence type="predicted"/>